<name>A0A098BPJ8_9NOCA</name>
<dbReference type="Proteomes" id="UP000042997">
    <property type="component" value="Unassembled WGS sequence"/>
</dbReference>
<dbReference type="AlphaFoldDB" id="A0A098BPJ8"/>
<proteinExistence type="inferred from homology"/>
<dbReference type="RefSeq" id="WP_102031820.1">
    <property type="nucleotide sequence ID" value="NZ_CP023714.1"/>
</dbReference>
<comment type="similarity">
    <text evidence="1">Belongs to the universal stress protein A family.</text>
</comment>
<dbReference type="Gene3D" id="3.40.50.620">
    <property type="entry name" value="HUPs"/>
    <property type="match status" value="1"/>
</dbReference>
<dbReference type="EMBL" id="CCSD01000066">
    <property type="protein sequence ID" value="CDZ89661.1"/>
    <property type="molecule type" value="Genomic_DNA"/>
</dbReference>
<reference evidence="2 3" key="1">
    <citation type="journal article" date="2014" name="Genome Announc.">
        <title>Draft Genome Sequence of Propane- and Butane-Oxidizing Actinobacterium Rhodococcus ruber IEGM 231.</title>
        <authorList>
            <person name="Ivshina I.B."/>
            <person name="Kuyukina M.S."/>
            <person name="Krivoruchko A.V."/>
            <person name="Barbe V."/>
            <person name="Fischer C."/>
        </authorList>
    </citation>
    <scope>NUCLEOTIDE SEQUENCE [LARGE SCALE GENOMIC DNA]</scope>
</reference>
<sequence length="150" mass="15903">MNNNAAFQVVVGVDGSPQSHRALEWAITEARLRHGHVKVVTAWQFPATALGLKGMAQELESVERTAHQIQRRTLIGVHLEGVTVTTEVHEGPPASVLINASRDADLLVVGSHGYEGVSALLLGSVSNQIAHHAPCPVLIVRPRPGPSAAP</sequence>
<dbReference type="InterPro" id="IPR006015">
    <property type="entry name" value="Universal_stress_UspA"/>
</dbReference>
<accession>A0A098BPJ8</accession>
<protein>
    <submittedName>
        <fullName evidence="2">UspA domain-containing protein</fullName>
    </submittedName>
</protein>
<evidence type="ECO:0000313" key="3">
    <source>
        <dbReference type="Proteomes" id="UP000042997"/>
    </source>
</evidence>
<dbReference type="Pfam" id="PF00582">
    <property type="entry name" value="Usp"/>
    <property type="match status" value="1"/>
</dbReference>
<dbReference type="CDD" id="cd00293">
    <property type="entry name" value="USP-like"/>
    <property type="match status" value="1"/>
</dbReference>
<dbReference type="PANTHER" id="PTHR46553">
    <property type="entry name" value="ADENINE NUCLEOTIDE ALPHA HYDROLASES-LIKE SUPERFAMILY PROTEIN"/>
    <property type="match status" value="1"/>
</dbReference>
<dbReference type="InterPro" id="IPR014729">
    <property type="entry name" value="Rossmann-like_a/b/a_fold"/>
</dbReference>
<evidence type="ECO:0000313" key="2">
    <source>
        <dbReference type="EMBL" id="CDZ89661.1"/>
    </source>
</evidence>
<dbReference type="InterPro" id="IPR006016">
    <property type="entry name" value="UspA"/>
</dbReference>
<evidence type="ECO:0000256" key="1">
    <source>
        <dbReference type="ARBA" id="ARBA00008791"/>
    </source>
</evidence>
<dbReference type="SUPFAM" id="SSF52402">
    <property type="entry name" value="Adenine nucleotide alpha hydrolases-like"/>
    <property type="match status" value="1"/>
</dbReference>
<gene>
    <name evidence="2" type="ORF">RHRU231_540008</name>
</gene>
<dbReference type="PRINTS" id="PR01438">
    <property type="entry name" value="UNVRSLSTRESS"/>
</dbReference>
<dbReference type="PANTHER" id="PTHR46553:SF3">
    <property type="entry name" value="ADENINE NUCLEOTIDE ALPHA HYDROLASES-LIKE SUPERFAMILY PROTEIN"/>
    <property type="match status" value="1"/>
</dbReference>
<organism evidence="2 3">
    <name type="scientific">Rhodococcus ruber</name>
    <dbReference type="NCBI Taxonomy" id="1830"/>
    <lineage>
        <taxon>Bacteria</taxon>
        <taxon>Bacillati</taxon>
        <taxon>Actinomycetota</taxon>
        <taxon>Actinomycetes</taxon>
        <taxon>Mycobacteriales</taxon>
        <taxon>Nocardiaceae</taxon>
        <taxon>Rhodococcus</taxon>
    </lineage>
</organism>